<dbReference type="EMBL" id="JBDOJC010000001">
    <property type="protein sequence ID" value="MEO2217195.1"/>
    <property type="molecule type" value="Genomic_DNA"/>
</dbReference>
<evidence type="ECO:0000313" key="5">
    <source>
        <dbReference type="Proteomes" id="UP000178776"/>
    </source>
</evidence>
<organism evidence="3 5">
    <name type="scientific">Chromobacterium vaccinii</name>
    <dbReference type="NCBI Taxonomy" id="1108595"/>
    <lineage>
        <taxon>Bacteria</taxon>
        <taxon>Pseudomonadati</taxon>
        <taxon>Pseudomonadota</taxon>
        <taxon>Betaproteobacteria</taxon>
        <taxon>Neisseriales</taxon>
        <taxon>Chromobacteriaceae</taxon>
        <taxon>Chromobacterium</taxon>
    </lineage>
</organism>
<name>A0A1D9LIP1_9NEIS</name>
<evidence type="ECO:0000313" key="3">
    <source>
        <dbReference type="EMBL" id="AOZ51054.1"/>
    </source>
</evidence>
<feature type="signal peptide" evidence="2">
    <location>
        <begin position="1"/>
        <end position="21"/>
    </location>
</feature>
<dbReference type="EMBL" id="CP017707">
    <property type="protein sequence ID" value="AOZ51054.1"/>
    <property type="molecule type" value="Genomic_DNA"/>
</dbReference>
<dbReference type="Proteomes" id="UP001455709">
    <property type="component" value="Unassembled WGS sequence"/>
</dbReference>
<gene>
    <name evidence="4" type="ORF">ABGV49_09040</name>
    <name evidence="3" type="ORF">BKX93_14345</name>
</gene>
<feature type="chain" id="PRO_5009443279" evidence="2">
    <location>
        <begin position="22"/>
        <end position="111"/>
    </location>
</feature>
<evidence type="ECO:0000256" key="2">
    <source>
        <dbReference type="SAM" id="SignalP"/>
    </source>
</evidence>
<proteinExistence type="predicted"/>
<dbReference type="KEGG" id="cvc:BKX93_14345"/>
<reference evidence="3 5" key="1">
    <citation type="submission" date="2016-10" db="EMBL/GenBank/DDBJ databases">
        <title>Chromobacterium muskegensis sp. nov., an insecticidal bacterium isolated from Sphagnum bogs.</title>
        <authorList>
            <person name="Sparks M.E."/>
            <person name="Blackburn M.B."/>
            <person name="Gundersen-Rindal D.E."/>
            <person name="Mitchell A."/>
            <person name="Farrar R."/>
            <person name="Kuhar D."/>
        </authorList>
    </citation>
    <scope>NUCLEOTIDE SEQUENCE [LARGE SCALE GENOMIC DNA]</scope>
    <source>
        <strain evidence="3 5">21-1</strain>
    </source>
</reference>
<accession>A0A1D9LIP1</accession>
<keyword evidence="6" id="KW-1185">Reference proteome</keyword>
<keyword evidence="2" id="KW-0732">Signal</keyword>
<sequence length="111" mass="12477">MKRYLIMLALGGLLAQQAALAQHFPGPGPGRHAEGRPSARGCDGDQSCNNRRLRNLRQREAARNGDIGFDPVQHQSSRLLPPPDDHVKSVPSKPNFWQDKRRQEQMQNQSD</sequence>
<feature type="region of interest" description="Disordered" evidence="1">
    <location>
        <begin position="22"/>
        <end position="111"/>
    </location>
</feature>
<evidence type="ECO:0000313" key="4">
    <source>
        <dbReference type="EMBL" id="MEO2217195.1"/>
    </source>
</evidence>
<evidence type="ECO:0000256" key="1">
    <source>
        <dbReference type="SAM" id="MobiDB-lite"/>
    </source>
</evidence>
<protein>
    <submittedName>
        <fullName evidence="3">Uncharacterized protein</fullName>
    </submittedName>
</protein>
<dbReference type="GeneID" id="97479084"/>
<dbReference type="Proteomes" id="UP000178776">
    <property type="component" value="Chromosome"/>
</dbReference>
<dbReference type="AlphaFoldDB" id="A0A1D9LIP1"/>
<reference evidence="4 6" key="2">
    <citation type="submission" date="2024-05" db="EMBL/GenBank/DDBJ databases">
        <authorList>
            <person name="De Oliveira J.P."/>
            <person name="Noriler S.A."/>
            <person name="De Oliveira A.G."/>
            <person name="Sipoli D.S."/>
        </authorList>
    </citation>
    <scope>NUCLEOTIDE SEQUENCE [LARGE SCALE GENOMIC DNA]</scope>
    <source>
        <strain evidence="4 6">LABIM189</strain>
    </source>
</reference>
<dbReference type="RefSeq" id="WP_021474928.1">
    <property type="nucleotide sequence ID" value="NZ_CP022344.1"/>
</dbReference>
<evidence type="ECO:0000313" key="6">
    <source>
        <dbReference type="Proteomes" id="UP001455709"/>
    </source>
</evidence>